<evidence type="ECO:0000256" key="1">
    <source>
        <dbReference type="SAM" id="MobiDB-lite"/>
    </source>
</evidence>
<proteinExistence type="predicted"/>
<dbReference type="AlphaFoldDB" id="A0A7S3JKE6"/>
<dbReference type="EMBL" id="HBII01034878">
    <property type="protein sequence ID" value="CAE0355635.1"/>
    <property type="molecule type" value="Transcribed_RNA"/>
</dbReference>
<sequence>MKRSSSPESLRATSKKTSGMVSKEVRPSSSSKAPCSVSSLIPVIKGSNLKNSKGRKVSESTHYCVQKKPICANEKPKIAESSASCKLVMFSPGKLDTWDVSSEDSSKNSAEGDCFKRVSSQLDNSTCVYSDIFFDDVIFEDPEEDDF</sequence>
<feature type="compositionally biased region" description="Polar residues" evidence="1">
    <location>
        <begin position="1"/>
        <end position="20"/>
    </location>
</feature>
<name>A0A7S3JKE6_9SPIT</name>
<protein>
    <submittedName>
        <fullName evidence="2">Uncharacterized protein</fullName>
    </submittedName>
</protein>
<evidence type="ECO:0000313" key="2">
    <source>
        <dbReference type="EMBL" id="CAE0355635.1"/>
    </source>
</evidence>
<feature type="region of interest" description="Disordered" evidence="1">
    <location>
        <begin position="1"/>
        <end position="35"/>
    </location>
</feature>
<accession>A0A7S3JKE6</accession>
<organism evidence="2">
    <name type="scientific">Euplotes harpa</name>
    <dbReference type="NCBI Taxonomy" id="151035"/>
    <lineage>
        <taxon>Eukaryota</taxon>
        <taxon>Sar</taxon>
        <taxon>Alveolata</taxon>
        <taxon>Ciliophora</taxon>
        <taxon>Intramacronucleata</taxon>
        <taxon>Spirotrichea</taxon>
        <taxon>Hypotrichia</taxon>
        <taxon>Euplotida</taxon>
        <taxon>Euplotidae</taxon>
        <taxon>Euplotes</taxon>
    </lineage>
</organism>
<gene>
    <name evidence="2" type="ORF">EHAR0213_LOCUS14552</name>
</gene>
<reference evidence="2" key="1">
    <citation type="submission" date="2021-01" db="EMBL/GenBank/DDBJ databases">
        <authorList>
            <person name="Corre E."/>
            <person name="Pelletier E."/>
            <person name="Niang G."/>
            <person name="Scheremetjew M."/>
            <person name="Finn R."/>
            <person name="Kale V."/>
            <person name="Holt S."/>
            <person name="Cochrane G."/>
            <person name="Meng A."/>
            <person name="Brown T."/>
            <person name="Cohen L."/>
        </authorList>
    </citation>
    <scope>NUCLEOTIDE SEQUENCE</scope>
    <source>
        <strain evidence="2">FSP1.4</strain>
    </source>
</reference>